<dbReference type="GO" id="GO:0016787">
    <property type="term" value="F:hydrolase activity"/>
    <property type="evidence" value="ECO:0007669"/>
    <property type="project" value="UniProtKB-KW"/>
</dbReference>
<keyword evidence="2" id="KW-0378">Hydrolase</keyword>
<dbReference type="Proteomes" id="UP000020681">
    <property type="component" value="Unassembled WGS sequence"/>
</dbReference>
<evidence type="ECO:0000313" key="2">
    <source>
        <dbReference type="EMBL" id="EUA94233.1"/>
    </source>
</evidence>
<feature type="region of interest" description="Disordered" evidence="1">
    <location>
        <begin position="36"/>
        <end position="92"/>
    </location>
</feature>
<dbReference type="EMBL" id="JAOL01000008">
    <property type="protein sequence ID" value="EUA94233.1"/>
    <property type="molecule type" value="Genomic_DNA"/>
</dbReference>
<sequence>MAFALVHNRLLTPLVATDHAGFVAIYALIRQAAAKARERGYQPVTGIGRRTRSRSRRGLSQGRSSAKNLRAGSPPSWSPESADGAVNQMAAH</sequence>
<organism evidence="2 3">
    <name type="scientific">Mycobacterium ulcerans str. Harvey</name>
    <dbReference type="NCBI Taxonomy" id="1299332"/>
    <lineage>
        <taxon>Bacteria</taxon>
        <taxon>Bacillati</taxon>
        <taxon>Actinomycetota</taxon>
        <taxon>Actinomycetes</taxon>
        <taxon>Mycobacteriales</taxon>
        <taxon>Mycobacteriaceae</taxon>
        <taxon>Mycobacterium</taxon>
        <taxon>Mycobacterium ulcerans group</taxon>
    </lineage>
</organism>
<keyword evidence="3" id="KW-1185">Reference proteome</keyword>
<comment type="caution">
    <text evidence="2">The sequence shown here is derived from an EMBL/GenBank/DDBJ whole genome shotgun (WGS) entry which is preliminary data.</text>
</comment>
<proteinExistence type="predicted"/>
<reference evidence="2 3" key="1">
    <citation type="submission" date="2014-01" db="EMBL/GenBank/DDBJ databases">
        <authorList>
            <person name="Dobos K."/>
            <person name="Lenaerts A."/>
            <person name="Ordway D."/>
            <person name="DeGroote M.A."/>
            <person name="Parker T."/>
            <person name="Sizemore C."/>
            <person name="Tallon L.J."/>
            <person name="Sadzewicz L.K."/>
            <person name="Sengamalay N."/>
            <person name="Fraser C.M."/>
            <person name="Hine E."/>
            <person name="Shefchek K.A."/>
            <person name="Das S.P."/>
            <person name="Tettelin H."/>
        </authorList>
    </citation>
    <scope>NUCLEOTIDE SEQUENCE [LARGE SCALE GENOMIC DNA]</scope>
    <source>
        <strain evidence="2 3">Harvey</strain>
    </source>
</reference>
<gene>
    <name evidence="2" type="ORF">I551_8516</name>
</gene>
<protein>
    <submittedName>
        <fullName evidence="2">Esterase domain protein</fullName>
        <ecNumber evidence="2">3.1.-.-</ecNumber>
    </submittedName>
</protein>
<name>A0ABN0RAP1_MYCUL</name>
<dbReference type="EC" id="3.1.-.-" evidence="2"/>
<evidence type="ECO:0000256" key="1">
    <source>
        <dbReference type="SAM" id="MobiDB-lite"/>
    </source>
</evidence>
<evidence type="ECO:0000313" key="3">
    <source>
        <dbReference type="Proteomes" id="UP000020681"/>
    </source>
</evidence>
<accession>A0ABN0RAP1</accession>